<dbReference type="CDD" id="cd04301">
    <property type="entry name" value="NAT_SF"/>
    <property type="match status" value="1"/>
</dbReference>
<dbReference type="Proteomes" id="UP000322079">
    <property type="component" value="Chromosome"/>
</dbReference>
<dbReference type="AlphaFoldDB" id="A0A5C1DGS3"/>
<evidence type="ECO:0000313" key="2">
    <source>
        <dbReference type="EMBL" id="QEL55177.1"/>
    </source>
</evidence>
<dbReference type="RefSeq" id="WP_149295547.1">
    <property type="nucleotide sequence ID" value="NZ_CP043473.1"/>
</dbReference>
<protein>
    <submittedName>
        <fullName evidence="2">GNAT family N-acetyltransferase</fullName>
    </submittedName>
</protein>
<reference evidence="2 3" key="1">
    <citation type="submission" date="2019-08" db="EMBL/GenBank/DDBJ databases">
        <title>Chromobacterium paludis, a novel bacterium isolated from a Maryland marsh pond.</title>
        <authorList>
            <person name="Blackburn M.B."/>
            <person name="Gundersen-Rindal D.E."/>
        </authorList>
    </citation>
    <scope>NUCLEOTIDE SEQUENCE [LARGE SCALE GENOMIC DNA]</scope>
    <source>
        <strain evidence="3">IIBBL 257-1</strain>
    </source>
</reference>
<dbReference type="PROSITE" id="PS51186">
    <property type="entry name" value="GNAT"/>
    <property type="match status" value="1"/>
</dbReference>
<organism evidence="2 3">
    <name type="scientific">Chromobacterium paludis</name>
    <dbReference type="NCBI Taxonomy" id="2605945"/>
    <lineage>
        <taxon>Bacteria</taxon>
        <taxon>Pseudomonadati</taxon>
        <taxon>Pseudomonadota</taxon>
        <taxon>Betaproteobacteria</taxon>
        <taxon>Neisseriales</taxon>
        <taxon>Chromobacteriaceae</taxon>
        <taxon>Chromobacterium</taxon>
    </lineage>
</organism>
<proteinExistence type="predicted"/>
<dbReference type="EMBL" id="CP043473">
    <property type="protein sequence ID" value="QEL55177.1"/>
    <property type="molecule type" value="Genomic_DNA"/>
</dbReference>
<gene>
    <name evidence="2" type="ORF">FYK34_06150</name>
</gene>
<sequence>MSLFSQTISDYWRLPFEQGEKLFHAGGFTVTVNPELDQDRRVIVLETAEGQVMATLTPAMADWLGLYGASELSEAILRRLLRERGIALHGADYLFYFTEADKAALQRDAPCDNLRRLTEQDGDAFAAFQAAAPEQDLDDAYVELDHWAVYGAFDQGRIVCAASMYPWDDAAIADLGVLTLPAHRGQGLARQVVRAICRHAYQQGYQPQYRCQLDNHASRALAAAAGLSVFGKWEVVSPSVEA</sequence>
<dbReference type="KEGG" id="chrm:FYK34_06150"/>
<name>A0A5C1DGS3_9NEIS</name>
<dbReference type="InterPro" id="IPR000182">
    <property type="entry name" value="GNAT_dom"/>
</dbReference>
<accession>A0A5C1DGS3</accession>
<feature type="domain" description="N-acetyltransferase" evidence="1">
    <location>
        <begin position="112"/>
        <end position="242"/>
    </location>
</feature>
<dbReference type="InterPro" id="IPR016181">
    <property type="entry name" value="Acyl_CoA_acyltransferase"/>
</dbReference>
<dbReference type="Gene3D" id="3.40.630.30">
    <property type="match status" value="1"/>
</dbReference>
<evidence type="ECO:0000313" key="3">
    <source>
        <dbReference type="Proteomes" id="UP000322079"/>
    </source>
</evidence>
<keyword evidence="3" id="KW-1185">Reference proteome</keyword>
<evidence type="ECO:0000259" key="1">
    <source>
        <dbReference type="PROSITE" id="PS51186"/>
    </source>
</evidence>
<dbReference type="SUPFAM" id="SSF55729">
    <property type="entry name" value="Acyl-CoA N-acyltransferases (Nat)"/>
    <property type="match status" value="1"/>
</dbReference>
<dbReference type="Pfam" id="PF00583">
    <property type="entry name" value="Acetyltransf_1"/>
    <property type="match status" value="1"/>
</dbReference>
<dbReference type="GO" id="GO:0016747">
    <property type="term" value="F:acyltransferase activity, transferring groups other than amino-acyl groups"/>
    <property type="evidence" value="ECO:0007669"/>
    <property type="project" value="InterPro"/>
</dbReference>
<keyword evidence="2" id="KW-0808">Transferase</keyword>